<keyword evidence="8" id="KW-0482">Metalloprotease</keyword>
<dbReference type="InterPro" id="IPR004727">
    <property type="entry name" value="CLCA_chordata"/>
</dbReference>
<evidence type="ECO:0000256" key="10">
    <source>
        <dbReference type="ARBA" id="ARBA00023214"/>
    </source>
</evidence>
<dbReference type="GO" id="GO:0005886">
    <property type="term" value="C:plasma membrane"/>
    <property type="evidence" value="ECO:0000318"/>
    <property type="project" value="GO_Central"/>
</dbReference>
<evidence type="ECO:0000256" key="8">
    <source>
        <dbReference type="ARBA" id="ARBA00023049"/>
    </source>
</evidence>
<evidence type="ECO:0000256" key="3">
    <source>
        <dbReference type="ARBA" id="ARBA00022670"/>
    </source>
</evidence>
<keyword evidence="5" id="KW-0732">Signal</keyword>
<protein>
    <submittedName>
        <fullName evidence="12">Calcium-activated chloride channel regulator 1</fullName>
    </submittedName>
</protein>
<dbReference type="AlphaFoldDB" id="A0A1L8GGD7"/>
<keyword evidence="6" id="KW-0378">Hydrolase</keyword>
<dbReference type="Xenbase" id="XB-GENE-17342545">
    <property type="gene designation" value="clca3p.S"/>
</dbReference>
<dbReference type="KEGG" id="xla:108715671"/>
<reference evidence="12" key="1">
    <citation type="submission" date="2025-08" db="UniProtKB">
        <authorList>
            <consortium name="RefSeq"/>
        </authorList>
    </citation>
    <scope>IDENTIFICATION</scope>
    <source>
        <strain evidence="12">J_2021</strain>
        <tissue evidence="12">Erythrocytes</tissue>
    </source>
</reference>
<dbReference type="InterPro" id="IPR013642">
    <property type="entry name" value="CLCA_N"/>
</dbReference>
<dbReference type="InterPro" id="IPR051266">
    <property type="entry name" value="CLCR"/>
</dbReference>
<dbReference type="AGR" id="Xenbase:XB-GENE-17342545"/>
<keyword evidence="11" id="KW-1185">Reference proteome</keyword>
<dbReference type="OrthoDB" id="687730at2759"/>
<evidence type="ECO:0000256" key="1">
    <source>
        <dbReference type="ARBA" id="ARBA00006398"/>
    </source>
</evidence>
<dbReference type="Proteomes" id="UP000186698">
    <property type="component" value="Chromosome 4S"/>
</dbReference>
<dbReference type="OMA" id="KTHIART"/>
<dbReference type="Bgee" id="108715671">
    <property type="expression patterns" value="Expressed in lung and 13 other cell types or tissues"/>
</dbReference>
<dbReference type="CTD" id="108715671"/>
<dbReference type="GO" id="GO:0006508">
    <property type="term" value="P:proteolysis"/>
    <property type="evidence" value="ECO:0007669"/>
    <property type="project" value="UniProtKB-KW"/>
</dbReference>
<dbReference type="GO" id="GO:0008237">
    <property type="term" value="F:metallopeptidase activity"/>
    <property type="evidence" value="ECO:0007669"/>
    <property type="project" value="UniProtKB-KW"/>
</dbReference>
<dbReference type="RefSeq" id="XP_018116529.1">
    <property type="nucleotide sequence ID" value="XM_018261040.2"/>
</dbReference>
<keyword evidence="7" id="KW-0862">Zinc</keyword>
<gene>
    <name evidence="12 13" type="primary">clca3p.S</name>
</gene>
<dbReference type="InterPro" id="IPR002035">
    <property type="entry name" value="VWF_A"/>
</dbReference>
<evidence type="ECO:0000256" key="6">
    <source>
        <dbReference type="ARBA" id="ARBA00022801"/>
    </source>
</evidence>
<keyword evidence="2" id="KW-0813">Transport</keyword>
<accession>A0A1L8GGD7</accession>
<proteinExistence type="inferred from homology"/>
<keyword evidence="3" id="KW-0645">Protease</keyword>
<keyword evidence="4" id="KW-0479">Metal-binding</keyword>
<evidence type="ECO:0000313" key="13">
    <source>
        <dbReference type="Xenbase" id="XB-GENE-17342545"/>
    </source>
</evidence>
<comment type="similarity">
    <text evidence="1">Belongs to the CLCR family.</text>
</comment>
<dbReference type="Gene3D" id="3.40.50.410">
    <property type="entry name" value="von Willebrand factor, type A domain"/>
    <property type="match status" value="1"/>
</dbReference>
<dbReference type="GO" id="GO:0046872">
    <property type="term" value="F:metal ion binding"/>
    <property type="evidence" value="ECO:0007669"/>
    <property type="project" value="UniProtKB-KW"/>
</dbReference>
<dbReference type="NCBIfam" id="NF041940">
    <property type="entry name" value="choice_anch_X"/>
    <property type="match status" value="1"/>
</dbReference>
<dbReference type="FunFam" id="3.40.50.410:FF:000034">
    <property type="entry name" value="calcium-activated chloride channel regulator 1"/>
    <property type="match status" value="1"/>
</dbReference>
<dbReference type="NCBIfam" id="TIGR00868">
    <property type="entry name" value="hCaCC"/>
    <property type="match status" value="1"/>
</dbReference>
<dbReference type="PANTHER" id="PTHR10579:SF175">
    <property type="entry name" value="CALCIUM-ACTIVATED CHLORIDE CHANNEL REGULATOR 1"/>
    <property type="match status" value="1"/>
</dbReference>
<sequence>MRLLQILALISAFQSVHLAINSLVQLKNNGYEDIIIAVNPQVPEDGKIIEKIKEMLTDASSYLFQATKKRLYIRSAKILIPNTWASNSSYGRPKLESYDKADVIVASPFIHGDDPYTLQFGGCGEKGKYIHFTPNFLVNDEKMLPIYGPRGRVFVHEWAHLRWGVFDEYNYDHPYYLSEKQVIEATRCPLKMKGSNLIDVCQRGVCHLEPCGYDINTGLYEEDCRFYPDMDNFVDESIMYGQVLEPVHAFCDSSSHNSEAPNQQNRLCSQQSTWDVISKSSDIQSSPPLMESNIPAPIISLLQYKDRVVTLVLDISGSMTIANRITRLYQASELYIMQIVEQGAYVGIVVFSTVAETKSQLVKLTDTFQRESLKLKLPTAATGGTNICAGVRRGLEVNRNLDQSTHGTEIVLLTDGEDSGISGCFSEVTKSGAIIHTIALGNKADAGLETLAELTGGLKLYASDEVGENGLIDAFSGIVSSTGNVTQQSLQIESSATQVKPNSCLDGRVDIDKTVGNDTFFLVTWDSAIPNISLTDPNGKVYTEAGFKSDQVSKSARLLIPGMAQIGTWHYRLCSTVVTDQVIGITVNSRASNEDVPPIVAEAYMSDDSSTYPKPMIVYAIVTQGLSPVLGAKVTAVIEPQNGNIQTLQLLDNGAGADIIKNDGIYSKYFVQFSGNGRYNLKVRVESKDQNSNLAASASRALYLPGYIVNGTVFRNPPRPKDTVIEDQSLGNFTRTVSGGAFTVTNVPSGPLPDMFKPERITDLDAKIKGKEVEVTWTATGDDLDQGNASMYDLRMSLNSKDLLENFENATNVNVTHLTPQEAGARETFTFTPENIVIKNGTIIFFALIAFDEAGLKSDTSNLARATFFVPQTNPGNGSNHSNFNTLTIILVGLMVMLTLVINSAVLDIAC</sequence>
<keyword evidence="10" id="KW-0868">Chloride</keyword>
<dbReference type="PANTHER" id="PTHR10579">
    <property type="entry name" value="CALCIUM-ACTIVATED CHLORIDE CHANNEL REGULATOR"/>
    <property type="match status" value="1"/>
</dbReference>
<name>A0A1L8GGD7_XENLA</name>
<evidence type="ECO:0000313" key="12">
    <source>
        <dbReference type="RefSeq" id="XP_018116529.1"/>
    </source>
</evidence>
<evidence type="ECO:0000313" key="11">
    <source>
        <dbReference type="Proteomes" id="UP000186698"/>
    </source>
</evidence>
<evidence type="ECO:0000256" key="5">
    <source>
        <dbReference type="ARBA" id="ARBA00022729"/>
    </source>
</evidence>
<dbReference type="SMART" id="SM00327">
    <property type="entry name" value="VWA"/>
    <property type="match status" value="1"/>
</dbReference>
<evidence type="ECO:0000256" key="7">
    <source>
        <dbReference type="ARBA" id="ARBA00022833"/>
    </source>
</evidence>
<dbReference type="Pfam" id="PF08434">
    <property type="entry name" value="CLCA"/>
    <property type="match status" value="1"/>
</dbReference>
<dbReference type="PROSITE" id="PS50234">
    <property type="entry name" value="VWFA"/>
    <property type="match status" value="1"/>
</dbReference>
<dbReference type="SUPFAM" id="SSF53300">
    <property type="entry name" value="vWA-like"/>
    <property type="match status" value="1"/>
</dbReference>
<dbReference type="InterPro" id="IPR036465">
    <property type="entry name" value="vWFA_dom_sf"/>
</dbReference>
<dbReference type="STRING" id="8355.A0A1L8GGD7"/>
<evidence type="ECO:0000256" key="9">
    <source>
        <dbReference type="ARBA" id="ARBA00023180"/>
    </source>
</evidence>
<evidence type="ECO:0000256" key="2">
    <source>
        <dbReference type="ARBA" id="ARBA00022448"/>
    </source>
</evidence>
<dbReference type="Pfam" id="PF13519">
    <property type="entry name" value="VWA_2"/>
    <property type="match status" value="1"/>
</dbReference>
<keyword evidence="9" id="KW-0325">Glycoprotein</keyword>
<dbReference type="PaxDb" id="8355-A0A1L8GGD7"/>
<dbReference type="CDD" id="cd00198">
    <property type="entry name" value="vWFA"/>
    <property type="match status" value="1"/>
</dbReference>
<dbReference type="GO" id="GO:0005229">
    <property type="term" value="F:intracellularly calcium-gated chloride channel activity"/>
    <property type="evidence" value="ECO:0000318"/>
    <property type="project" value="GO_Central"/>
</dbReference>
<organism evidence="11 12">
    <name type="scientific">Xenopus laevis</name>
    <name type="common">African clawed frog</name>
    <dbReference type="NCBI Taxonomy" id="8355"/>
    <lineage>
        <taxon>Eukaryota</taxon>
        <taxon>Metazoa</taxon>
        <taxon>Chordata</taxon>
        <taxon>Craniata</taxon>
        <taxon>Vertebrata</taxon>
        <taxon>Euteleostomi</taxon>
        <taxon>Amphibia</taxon>
        <taxon>Batrachia</taxon>
        <taxon>Anura</taxon>
        <taxon>Pipoidea</taxon>
        <taxon>Pipidae</taxon>
        <taxon>Xenopodinae</taxon>
        <taxon>Xenopus</taxon>
        <taxon>Xenopus</taxon>
    </lineage>
</organism>
<dbReference type="GeneID" id="108715671"/>
<evidence type="ECO:0000256" key="4">
    <source>
        <dbReference type="ARBA" id="ARBA00022723"/>
    </source>
</evidence>